<dbReference type="GO" id="GO:0008270">
    <property type="term" value="F:zinc ion binding"/>
    <property type="evidence" value="ECO:0007669"/>
    <property type="project" value="UniProtKB-KW"/>
</dbReference>
<keyword evidence="3 9" id="KW-0479">Metal-binding</keyword>
<feature type="region of interest" description="Disordered" evidence="12">
    <location>
        <begin position="285"/>
        <end position="340"/>
    </location>
</feature>
<comment type="subcellular location">
    <subcellularLocation>
        <location evidence="1 11">Nucleus</location>
    </subcellularLocation>
</comment>
<dbReference type="PANTHER" id="PTHR10333">
    <property type="entry name" value="INHIBITOR OF GROWTH PROTEIN"/>
    <property type="match status" value="1"/>
</dbReference>
<dbReference type="OrthoDB" id="5411773at2759"/>
<dbReference type="SMART" id="SM01408">
    <property type="entry name" value="ING"/>
    <property type="match status" value="1"/>
</dbReference>
<dbReference type="SUPFAM" id="SSF57903">
    <property type="entry name" value="FYVE/PHD zinc finger"/>
    <property type="match status" value="1"/>
</dbReference>
<gene>
    <name evidence="14" type="ORF">PAXRUDRAFT_821424</name>
</gene>
<feature type="domain" description="PHD-type" evidence="13">
    <location>
        <begin position="365"/>
        <end position="416"/>
    </location>
</feature>
<dbReference type="HOGENOM" id="CLU_031900_8_1_1"/>
<accession>A0A0D0ED76</accession>
<evidence type="ECO:0000256" key="9">
    <source>
        <dbReference type="PIRSR" id="PIRSR628651-51"/>
    </source>
</evidence>
<dbReference type="InterPro" id="IPR019787">
    <property type="entry name" value="Znf_PHD-finger"/>
</dbReference>
<name>A0A0D0ED76_9AGAM</name>
<dbReference type="CDD" id="cd16859">
    <property type="entry name" value="ING_ING4_5"/>
    <property type="match status" value="1"/>
</dbReference>
<evidence type="ECO:0000256" key="7">
    <source>
        <dbReference type="ARBA" id="ARBA00023242"/>
    </source>
</evidence>
<evidence type="ECO:0000256" key="4">
    <source>
        <dbReference type="ARBA" id="ARBA00022771"/>
    </source>
</evidence>
<dbReference type="Pfam" id="PF12998">
    <property type="entry name" value="ING"/>
    <property type="match status" value="2"/>
</dbReference>
<evidence type="ECO:0000256" key="11">
    <source>
        <dbReference type="RuleBase" id="RU361213"/>
    </source>
</evidence>
<dbReference type="Gene3D" id="6.10.140.1740">
    <property type="match status" value="1"/>
</dbReference>
<feature type="region of interest" description="Disordered" evidence="12">
    <location>
        <begin position="1"/>
        <end position="44"/>
    </location>
</feature>
<feature type="compositionally biased region" description="Acidic residues" evidence="12">
    <location>
        <begin position="13"/>
        <end position="28"/>
    </location>
</feature>
<feature type="compositionally biased region" description="Polar residues" evidence="12">
    <location>
        <begin position="155"/>
        <end position="180"/>
    </location>
</feature>
<keyword evidence="7 11" id="KW-0539">Nucleus</keyword>
<dbReference type="PANTHER" id="PTHR10333:SF42">
    <property type="entry name" value="INHIBITOR OF GROWTH PROTEIN 5"/>
    <property type="match status" value="1"/>
</dbReference>
<feature type="binding site" evidence="9">
    <location>
        <position position="370"/>
    </location>
    <ligand>
        <name>Zn(2+)</name>
        <dbReference type="ChEBI" id="CHEBI:29105"/>
        <label>1</label>
    </ligand>
</feature>
<organism evidence="14 15">
    <name type="scientific">Paxillus rubicundulus Ve08.2h10</name>
    <dbReference type="NCBI Taxonomy" id="930991"/>
    <lineage>
        <taxon>Eukaryota</taxon>
        <taxon>Fungi</taxon>
        <taxon>Dikarya</taxon>
        <taxon>Basidiomycota</taxon>
        <taxon>Agaricomycotina</taxon>
        <taxon>Agaricomycetes</taxon>
        <taxon>Agaricomycetidae</taxon>
        <taxon>Boletales</taxon>
        <taxon>Paxilineae</taxon>
        <taxon>Paxillaceae</taxon>
        <taxon>Paxillus</taxon>
    </lineage>
</organism>
<protein>
    <recommendedName>
        <fullName evidence="11">Chromatin modification-related protein</fullName>
    </recommendedName>
</protein>
<dbReference type="InterPro" id="IPR013083">
    <property type="entry name" value="Znf_RING/FYVE/PHD"/>
</dbReference>
<evidence type="ECO:0000256" key="10">
    <source>
        <dbReference type="PROSITE-ProRule" id="PRU00146"/>
    </source>
</evidence>
<dbReference type="EMBL" id="KN824829">
    <property type="protein sequence ID" value="KIL00636.1"/>
    <property type="molecule type" value="Genomic_DNA"/>
</dbReference>
<feature type="site" description="Histone H3K4me3 binding" evidence="8">
    <location>
        <position position="367"/>
    </location>
</feature>
<dbReference type="AlphaFoldDB" id="A0A0D0ED76"/>
<dbReference type="InterPro" id="IPR001965">
    <property type="entry name" value="Znf_PHD"/>
</dbReference>
<dbReference type="STRING" id="930991.A0A0D0ED76"/>
<feature type="compositionally biased region" description="Polar residues" evidence="12">
    <location>
        <begin position="105"/>
        <end position="123"/>
    </location>
</feature>
<dbReference type="GO" id="GO:0006325">
    <property type="term" value="P:chromatin organization"/>
    <property type="evidence" value="ECO:0007669"/>
    <property type="project" value="UniProtKB-KW"/>
</dbReference>
<feature type="binding site" evidence="9">
    <location>
        <position position="410"/>
    </location>
    <ligand>
        <name>Zn(2+)</name>
        <dbReference type="ChEBI" id="CHEBI:29105"/>
        <label>2</label>
    </ligand>
</feature>
<keyword evidence="15" id="KW-1185">Reference proteome</keyword>
<dbReference type="PROSITE" id="PS01359">
    <property type="entry name" value="ZF_PHD_1"/>
    <property type="match status" value="1"/>
</dbReference>
<dbReference type="Proteomes" id="UP000054538">
    <property type="component" value="Unassembled WGS sequence"/>
</dbReference>
<comment type="similarity">
    <text evidence="2 11">Belongs to the ING family.</text>
</comment>
<dbReference type="Gene3D" id="3.30.40.10">
    <property type="entry name" value="Zinc/RING finger domain, C3HC4 (zinc finger)"/>
    <property type="match status" value="1"/>
</dbReference>
<evidence type="ECO:0000313" key="14">
    <source>
        <dbReference type="EMBL" id="KIL00636.1"/>
    </source>
</evidence>
<dbReference type="PROSITE" id="PS50016">
    <property type="entry name" value="ZF_PHD_2"/>
    <property type="match status" value="1"/>
</dbReference>
<dbReference type="InterPro" id="IPR019786">
    <property type="entry name" value="Zinc_finger_PHD-type_CS"/>
</dbReference>
<dbReference type="CDD" id="cd15587">
    <property type="entry name" value="PHD_Yng1p_like"/>
    <property type="match status" value="1"/>
</dbReference>
<comment type="domain">
    <text evidence="11">The PHD-type zinc finger mediates the binding to H3K4me3.</text>
</comment>
<feature type="binding site" evidence="9">
    <location>
        <position position="413"/>
    </location>
    <ligand>
        <name>Zn(2+)</name>
        <dbReference type="ChEBI" id="CHEBI:29105"/>
        <label>2</label>
    </ligand>
</feature>
<dbReference type="SMART" id="SM00249">
    <property type="entry name" value="PHD"/>
    <property type="match status" value="1"/>
</dbReference>
<evidence type="ECO:0000256" key="6">
    <source>
        <dbReference type="ARBA" id="ARBA00022853"/>
    </source>
</evidence>
<feature type="binding site" evidence="9">
    <location>
        <position position="395"/>
    </location>
    <ligand>
        <name>Zn(2+)</name>
        <dbReference type="ChEBI" id="CHEBI:29105"/>
        <label>1</label>
    </ligand>
</feature>
<feature type="binding site" evidence="9">
    <location>
        <position position="386"/>
    </location>
    <ligand>
        <name>Zn(2+)</name>
        <dbReference type="ChEBI" id="CHEBI:29105"/>
        <label>2</label>
    </ligand>
</feature>
<evidence type="ECO:0000256" key="1">
    <source>
        <dbReference type="ARBA" id="ARBA00004123"/>
    </source>
</evidence>
<evidence type="ECO:0000256" key="3">
    <source>
        <dbReference type="ARBA" id="ARBA00022723"/>
    </source>
</evidence>
<keyword evidence="6 11" id="KW-0156">Chromatin regulator</keyword>
<dbReference type="InterPro" id="IPR011011">
    <property type="entry name" value="Znf_FYVE_PHD"/>
</dbReference>
<reference evidence="14 15" key="1">
    <citation type="submission" date="2014-04" db="EMBL/GenBank/DDBJ databases">
        <authorList>
            <consortium name="DOE Joint Genome Institute"/>
            <person name="Kuo A."/>
            <person name="Kohler A."/>
            <person name="Jargeat P."/>
            <person name="Nagy L.G."/>
            <person name="Floudas D."/>
            <person name="Copeland A."/>
            <person name="Barry K.W."/>
            <person name="Cichocki N."/>
            <person name="Veneault-Fourrey C."/>
            <person name="LaButti K."/>
            <person name="Lindquist E.A."/>
            <person name="Lipzen A."/>
            <person name="Lundell T."/>
            <person name="Morin E."/>
            <person name="Murat C."/>
            <person name="Sun H."/>
            <person name="Tunlid A."/>
            <person name="Henrissat B."/>
            <person name="Grigoriev I.V."/>
            <person name="Hibbett D.S."/>
            <person name="Martin F."/>
            <person name="Nordberg H.P."/>
            <person name="Cantor M.N."/>
            <person name="Hua S.X."/>
        </authorList>
    </citation>
    <scope>NUCLEOTIDE SEQUENCE [LARGE SCALE GENOMIC DNA]</scope>
    <source>
        <strain evidence="14 15">Ve08.2h10</strain>
    </source>
</reference>
<evidence type="ECO:0000313" key="15">
    <source>
        <dbReference type="Proteomes" id="UP000054538"/>
    </source>
</evidence>
<feature type="binding site" evidence="9">
    <location>
        <position position="368"/>
    </location>
    <ligand>
        <name>Zn(2+)</name>
        <dbReference type="ChEBI" id="CHEBI:29105"/>
        <label>1</label>
    </ligand>
</feature>
<dbReference type="InterPro" id="IPR028651">
    <property type="entry name" value="ING_fam"/>
</dbReference>
<dbReference type="GO" id="GO:0006355">
    <property type="term" value="P:regulation of DNA-templated transcription"/>
    <property type="evidence" value="ECO:0007669"/>
    <property type="project" value="TreeGrafter"/>
</dbReference>
<keyword evidence="5 9" id="KW-0862">Zinc</keyword>
<feature type="site" description="Histone H3K4me3 binding" evidence="8">
    <location>
        <position position="382"/>
    </location>
</feature>
<feature type="region of interest" description="Disordered" evidence="12">
    <location>
        <begin position="105"/>
        <end position="188"/>
    </location>
</feature>
<feature type="binding site" evidence="9">
    <location>
        <position position="381"/>
    </location>
    <ligand>
        <name>Zn(2+)</name>
        <dbReference type="ChEBI" id="CHEBI:29105"/>
        <label>2</label>
    </ligand>
</feature>
<reference evidence="15" key="2">
    <citation type="submission" date="2015-01" db="EMBL/GenBank/DDBJ databases">
        <title>Evolutionary Origins and Diversification of the Mycorrhizal Mutualists.</title>
        <authorList>
            <consortium name="DOE Joint Genome Institute"/>
            <consortium name="Mycorrhizal Genomics Consortium"/>
            <person name="Kohler A."/>
            <person name="Kuo A."/>
            <person name="Nagy L.G."/>
            <person name="Floudas D."/>
            <person name="Copeland A."/>
            <person name="Barry K.W."/>
            <person name="Cichocki N."/>
            <person name="Veneault-Fourrey C."/>
            <person name="LaButti K."/>
            <person name="Lindquist E.A."/>
            <person name="Lipzen A."/>
            <person name="Lundell T."/>
            <person name="Morin E."/>
            <person name="Murat C."/>
            <person name="Riley R."/>
            <person name="Ohm R."/>
            <person name="Sun H."/>
            <person name="Tunlid A."/>
            <person name="Henrissat B."/>
            <person name="Grigoriev I.V."/>
            <person name="Hibbett D.S."/>
            <person name="Martin F."/>
        </authorList>
    </citation>
    <scope>NUCLEOTIDE SEQUENCE [LARGE SCALE GENOMIC DNA]</scope>
    <source>
        <strain evidence="15">Ve08.2h10</strain>
    </source>
</reference>
<comment type="subunit">
    <text evidence="11">Component of an histone acetyltransferase complex. Interacts with H3K4me3 and to a lesser extent with H3K4me2.</text>
</comment>
<feature type="binding site" evidence="9">
    <location>
        <position position="392"/>
    </location>
    <ligand>
        <name>Zn(2+)</name>
        <dbReference type="ChEBI" id="CHEBI:29105"/>
        <label>1</label>
    </ligand>
</feature>
<dbReference type="GO" id="GO:0005634">
    <property type="term" value="C:nucleus"/>
    <property type="evidence" value="ECO:0007669"/>
    <property type="project" value="UniProtKB-SubCell"/>
</dbReference>
<evidence type="ECO:0000256" key="2">
    <source>
        <dbReference type="ARBA" id="ARBA00010210"/>
    </source>
</evidence>
<feature type="site" description="Histone H3K4me3 binding" evidence="8">
    <location>
        <position position="378"/>
    </location>
</feature>
<evidence type="ECO:0000256" key="5">
    <source>
        <dbReference type="ARBA" id="ARBA00022833"/>
    </source>
</evidence>
<feature type="site" description="Histone H3K4me3 binding" evidence="8">
    <location>
        <position position="390"/>
    </location>
</feature>
<dbReference type="InterPro" id="IPR024610">
    <property type="entry name" value="ING_N_histone-binding"/>
</dbReference>
<keyword evidence="4 10" id="KW-0863">Zinc-finger</keyword>
<dbReference type="GO" id="GO:0000785">
    <property type="term" value="C:chromatin"/>
    <property type="evidence" value="ECO:0007669"/>
    <property type="project" value="UniProtKB-ARBA"/>
</dbReference>
<proteinExistence type="inferred from homology"/>
<comment type="function">
    <text evidence="11">Component of an histone acetyltransferase complex.</text>
</comment>
<evidence type="ECO:0000256" key="8">
    <source>
        <dbReference type="PIRSR" id="PIRSR628651-50"/>
    </source>
</evidence>
<evidence type="ECO:0000259" key="13">
    <source>
        <dbReference type="PROSITE" id="PS50016"/>
    </source>
</evidence>
<sequence>MGRKRRRSQAFPADEDGQAAATLDEDQAQDSKSQTDEEELAEERKKELAVWETFKEEHHEVLEQLPLSLHRQFKLVRELDTQSTVFHTDLLSYVRRYVDLRRSLASRTPQEGIPQPTQASSPKPTEVDQPNADQAGLGSPSPMLVDSAEPRQIKTAVTGNSKAKGTSPTPPLNHTRSTASFHPKPGKTTRDLLQQISQTSEEAIRTAEEKVSIALTAYETVDRHIRLLDQAIKEQEAAISLGMRPGTHLAPILLPDLVVPRWARPSRVEYSPVPALSPELELHVTEKPQVLGPPEPLAPSSKPTRKGRKPAAQQAAGPEEVEKEKEPAMSAAAEAQELPRTRRSGVRLTIPALTGPTVPADPNEVRYCYCNQVSFGTMIACDNEACKLEWFHLGCTGLSEVPNKKTKWYCRECRPKMMQRGRPRS</sequence>
<evidence type="ECO:0000256" key="12">
    <source>
        <dbReference type="SAM" id="MobiDB-lite"/>
    </source>
</evidence>
<dbReference type="InParanoid" id="A0A0D0ED76"/>